<dbReference type="EMBL" id="FOIL01000002">
    <property type="protein sequence ID" value="SES93631.1"/>
    <property type="molecule type" value="Genomic_DNA"/>
</dbReference>
<dbReference type="AlphaFoldDB" id="A0A1I0AHJ8"/>
<evidence type="ECO:0008006" key="4">
    <source>
        <dbReference type="Google" id="ProtNLM"/>
    </source>
</evidence>
<organism evidence="2 3">
    <name type="scientific">[Clostridium] aminophilum</name>
    <dbReference type="NCBI Taxonomy" id="1526"/>
    <lineage>
        <taxon>Bacteria</taxon>
        <taxon>Bacillati</taxon>
        <taxon>Bacillota</taxon>
        <taxon>Clostridia</taxon>
        <taxon>Lachnospirales</taxon>
        <taxon>Lachnospiraceae</taxon>
    </lineage>
</organism>
<name>A0A1I0AHJ8_9FIRM</name>
<dbReference type="STRING" id="1526.SAMN02910262_00649"/>
<sequence length="238" mass="25994">MKKKQVCAAAFAAAMTLLLTVPASAASWHLGDGANAGRYWYGDAANYLRNGWFWVDGNSDGVAERYYFDAEGWLLVNGTAPDGNTANDQGAWVLDGVVQRTWVRPGPAQDIISASYGGPTGEIKRGNNKPPTADGREDISNFQKAEYTGGSWRKSKYSGKYYINSDGYRVCNTLAVVNGETFLFGDGGFLLTGWRNVDGHWMYFYKKNDILGGNEGAAAVNTYVGSYRLNDQGVWDGE</sequence>
<evidence type="ECO:0000313" key="2">
    <source>
        <dbReference type="EMBL" id="SES93631.1"/>
    </source>
</evidence>
<proteinExistence type="predicted"/>
<dbReference type="SUPFAM" id="SSF69360">
    <property type="entry name" value="Cell wall binding repeat"/>
    <property type="match status" value="2"/>
</dbReference>
<dbReference type="Gene3D" id="2.10.270.10">
    <property type="entry name" value="Cholin Binding"/>
    <property type="match status" value="2"/>
</dbReference>
<keyword evidence="3" id="KW-1185">Reference proteome</keyword>
<reference evidence="2 3" key="1">
    <citation type="submission" date="2016-10" db="EMBL/GenBank/DDBJ databases">
        <authorList>
            <person name="de Groot N.N."/>
        </authorList>
    </citation>
    <scope>NUCLEOTIDE SEQUENCE [LARGE SCALE GENOMIC DNA]</scope>
    <source>
        <strain evidence="2 3">KH1P1</strain>
    </source>
</reference>
<dbReference type="RefSeq" id="WP_074647956.1">
    <property type="nucleotide sequence ID" value="NZ_FOIL01000002.1"/>
</dbReference>
<evidence type="ECO:0000256" key="1">
    <source>
        <dbReference type="SAM" id="SignalP"/>
    </source>
</evidence>
<protein>
    <recommendedName>
        <fullName evidence="4">Cell wall binding repeat-containing protein</fullName>
    </recommendedName>
</protein>
<gene>
    <name evidence="2" type="ORF">SAMN04487771_100232</name>
</gene>
<feature type="signal peptide" evidence="1">
    <location>
        <begin position="1"/>
        <end position="25"/>
    </location>
</feature>
<dbReference type="Proteomes" id="UP000199820">
    <property type="component" value="Unassembled WGS sequence"/>
</dbReference>
<evidence type="ECO:0000313" key="3">
    <source>
        <dbReference type="Proteomes" id="UP000199820"/>
    </source>
</evidence>
<keyword evidence="1" id="KW-0732">Signal</keyword>
<accession>A0A1I0AHJ8</accession>
<feature type="chain" id="PRO_5011783952" description="Cell wall binding repeat-containing protein" evidence="1">
    <location>
        <begin position="26"/>
        <end position="238"/>
    </location>
</feature>
<dbReference type="OrthoDB" id="1864143at2"/>